<gene>
    <name evidence="1" type="ORF">LEA_20609</name>
</gene>
<evidence type="ECO:0000313" key="1">
    <source>
        <dbReference type="EMBL" id="EKC44521.1"/>
    </source>
</evidence>
<name>K1SAS2_9ZZZZ</name>
<sequence>MEECEADNEALYGEILPEAYGHSYANPAYAAARLGETFGGALSLLAAHLRTACGEVFRGNLMQLTI</sequence>
<proteinExistence type="predicted"/>
<protein>
    <submittedName>
        <fullName evidence="1">Uncharacterized protein</fullName>
    </submittedName>
</protein>
<comment type="caution">
    <text evidence="1">The sequence shown here is derived from an EMBL/GenBank/DDBJ whole genome shotgun (WGS) entry which is preliminary data.</text>
</comment>
<dbReference type="AlphaFoldDB" id="K1SAS2"/>
<accession>K1SAS2</accession>
<dbReference type="EMBL" id="AJWY01014165">
    <property type="protein sequence ID" value="EKC44521.1"/>
    <property type="molecule type" value="Genomic_DNA"/>
</dbReference>
<organism evidence="1">
    <name type="scientific">human gut metagenome</name>
    <dbReference type="NCBI Taxonomy" id="408170"/>
    <lineage>
        <taxon>unclassified sequences</taxon>
        <taxon>metagenomes</taxon>
        <taxon>organismal metagenomes</taxon>
    </lineage>
</organism>
<reference evidence="1" key="1">
    <citation type="journal article" date="2013" name="Environ. Microbiol.">
        <title>Microbiota from the distal guts of lean and obese adolescents exhibit partial functional redundancy besides clear differences in community structure.</title>
        <authorList>
            <person name="Ferrer M."/>
            <person name="Ruiz A."/>
            <person name="Lanza F."/>
            <person name="Haange S.B."/>
            <person name="Oberbach A."/>
            <person name="Till H."/>
            <person name="Bargiela R."/>
            <person name="Campoy C."/>
            <person name="Segura M.T."/>
            <person name="Richter M."/>
            <person name="von Bergen M."/>
            <person name="Seifert J."/>
            <person name="Suarez A."/>
        </authorList>
    </citation>
    <scope>NUCLEOTIDE SEQUENCE</scope>
</reference>
<feature type="non-terminal residue" evidence="1">
    <location>
        <position position="66"/>
    </location>
</feature>